<evidence type="ECO:0000259" key="1">
    <source>
        <dbReference type="Pfam" id="PF01408"/>
    </source>
</evidence>
<proteinExistence type="predicted"/>
<dbReference type="InterPro" id="IPR051450">
    <property type="entry name" value="Gfo/Idh/MocA_Oxidoreductases"/>
</dbReference>
<dbReference type="PANTHER" id="PTHR43377:SF1">
    <property type="entry name" value="BILIVERDIN REDUCTASE A"/>
    <property type="match status" value="1"/>
</dbReference>
<comment type="caution">
    <text evidence="3">The sequence shown here is derived from an EMBL/GenBank/DDBJ whole genome shotgun (WGS) entry which is preliminary data.</text>
</comment>
<reference evidence="3" key="2">
    <citation type="journal article" date="2014" name="ISME J.">
        <title>Microbial stratification in low pH oxic and suboxic macroscopic growths along an acid mine drainage.</title>
        <authorList>
            <person name="Mendez-Garcia C."/>
            <person name="Mesa V."/>
            <person name="Sprenger R.R."/>
            <person name="Richter M."/>
            <person name="Diez M.S."/>
            <person name="Solano J."/>
            <person name="Bargiela R."/>
            <person name="Golyshina O.V."/>
            <person name="Manteca A."/>
            <person name="Ramos J.L."/>
            <person name="Gallego J.R."/>
            <person name="Llorente I."/>
            <person name="Martins Dos Santos V.A."/>
            <person name="Jensen O.N."/>
            <person name="Pelaez A.I."/>
            <person name="Sanchez J."/>
            <person name="Ferrer M."/>
        </authorList>
    </citation>
    <scope>NUCLEOTIDE SEQUENCE</scope>
</reference>
<sequence>ASRIAQNFGGEPYDSYDRMLSGDCDAVYIASPNSLHYSNAMAALEHGKHVLMEKPMTLDYEEAVKLVEKAEENRLSLAVGFHLRLHPAVEEIKKHIRGGDIGDVTAIDACWGGFSTSSRNRTEESDNRWWGEESMVGGGSIMGTGVHVMDALNNIMGFHPDRISSFRDPRAEIIDATSSILLNYGATIAHAVTSRRMFLPDNSLRVAGTEGTIVCTDLFTTQIKSSLNVNGKTRRFQSGNVYRKEVDSFVDLVNGERSLIAKGIDGSIVVKMTELAIRSDMEGRAFPIDL</sequence>
<dbReference type="GO" id="GO:0000166">
    <property type="term" value="F:nucleotide binding"/>
    <property type="evidence" value="ECO:0007669"/>
    <property type="project" value="InterPro"/>
</dbReference>
<feature type="domain" description="GFO/IDH/MocA-like oxidoreductase" evidence="2">
    <location>
        <begin position="90"/>
        <end position="214"/>
    </location>
</feature>
<reference evidence="3" key="1">
    <citation type="submission" date="2013-08" db="EMBL/GenBank/DDBJ databases">
        <authorList>
            <person name="Mendez C."/>
            <person name="Richter M."/>
            <person name="Ferrer M."/>
            <person name="Sanchez J."/>
        </authorList>
    </citation>
    <scope>NUCLEOTIDE SEQUENCE</scope>
</reference>
<dbReference type="InterPro" id="IPR036291">
    <property type="entry name" value="NAD(P)-bd_dom_sf"/>
</dbReference>
<feature type="domain" description="Gfo/Idh/MocA-like oxidoreductase N-terminal" evidence="1">
    <location>
        <begin position="3"/>
        <end position="81"/>
    </location>
</feature>
<dbReference type="InterPro" id="IPR055170">
    <property type="entry name" value="GFO_IDH_MocA-like_dom"/>
</dbReference>
<evidence type="ECO:0000313" key="3">
    <source>
        <dbReference type="EMBL" id="EQD60106.1"/>
    </source>
</evidence>
<dbReference type="Pfam" id="PF01408">
    <property type="entry name" value="GFO_IDH_MocA"/>
    <property type="match status" value="1"/>
</dbReference>
<accession>T1AI03</accession>
<dbReference type="PANTHER" id="PTHR43377">
    <property type="entry name" value="BILIVERDIN REDUCTASE A"/>
    <property type="match status" value="1"/>
</dbReference>
<name>T1AI03_9ZZZZ</name>
<dbReference type="Gene3D" id="3.30.360.10">
    <property type="entry name" value="Dihydrodipicolinate Reductase, domain 2"/>
    <property type="match status" value="1"/>
</dbReference>
<dbReference type="InterPro" id="IPR000683">
    <property type="entry name" value="Gfo/Idh/MocA-like_OxRdtase_N"/>
</dbReference>
<dbReference type="SUPFAM" id="SSF55347">
    <property type="entry name" value="Glyceraldehyde-3-phosphate dehydrogenase-like, C-terminal domain"/>
    <property type="match status" value="1"/>
</dbReference>
<evidence type="ECO:0000259" key="2">
    <source>
        <dbReference type="Pfam" id="PF22725"/>
    </source>
</evidence>
<dbReference type="Pfam" id="PF22725">
    <property type="entry name" value="GFO_IDH_MocA_C3"/>
    <property type="match status" value="1"/>
</dbReference>
<dbReference type="SUPFAM" id="SSF51735">
    <property type="entry name" value="NAD(P)-binding Rossmann-fold domains"/>
    <property type="match status" value="1"/>
</dbReference>
<gene>
    <name evidence="3" type="ORF">B1B_07896</name>
</gene>
<feature type="non-terminal residue" evidence="3">
    <location>
        <position position="1"/>
    </location>
</feature>
<organism evidence="3">
    <name type="scientific">mine drainage metagenome</name>
    <dbReference type="NCBI Taxonomy" id="410659"/>
    <lineage>
        <taxon>unclassified sequences</taxon>
        <taxon>metagenomes</taxon>
        <taxon>ecological metagenomes</taxon>
    </lineage>
</organism>
<dbReference type="EMBL" id="AUZY01005068">
    <property type="protein sequence ID" value="EQD60106.1"/>
    <property type="molecule type" value="Genomic_DNA"/>
</dbReference>
<dbReference type="AlphaFoldDB" id="T1AI03"/>
<dbReference type="Gene3D" id="3.40.50.720">
    <property type="entry name" value="NAD(P)-binding Rossmann-like Domain"/>
    <property type="match status" value="1"/>
</dbReference>
<protein>
    <submittedName>
        <fullName evidence="3">Oxidoreductase domain protein</fullName>
    </submittedName>
</protein>